<evidence type="ECO:0000313" key="1">
    <source>
        <dbReference type="EMBL" id="KAI9913668.1"/>
    </source>
</evidence>
<dbReference type="Proteomes" id="UP001163321">
    <property type="component" value="Chromosome 4"/>
</dbReference>
<comment type="caution">
    <text evidence="1">The sequence shown here is derived from an EMBL/GenBank/DDBJ whole genome shotgun (WGS) entry which is preliminary data.</text>
</comment>
<evidence type="ECO:0000313" key="2">
    <source>
        <dbReference type="Proteomes" id="UP001163321"/>
    </source>
</evidence>
<sequence>MTDAAYEHEIDEWEIMYANEIEATNEELRAEQRQAKESQQQPRQTGITQSIRNNDNVVEKPEDNLQKAQRRLDQVLERCAKLLNEEAYAEVATENAPTRFKHVVRKKTQSAGSNIDRSTAEYFCSRPSIDVDSLPVVLNDGKRLFIRKKQPNSLNVTSSSIRSVAASIVNIEAMMKAVDQMEIEEVMKRDKEMMLLARNIPATEDASNMLNAVLWLDKYRPQSFLDLLSDERTNREVLTWIKSWDRYVFPKKGFAGSAPPASSPGASLGSLNASLWSRTTPLTNANQSSEAEDVEDKRPEVKIILISGPPGSGKTTLANIVARHAGYNPIEVNASDDRTANVLRDKIISAMEMQSIWSERKPNCIILDEIDGAMNGTDGKSAVEAICEVAKAPLRKKKAGNKTVAIKSHPLTRPIICICNDLYASVLRPLRQLTKIFVLDAPHQQRLVTRLKHICRLEGINASTSSLSTLCSNAGNDIRYCLNALQFRSTQSLQESLPVITSSVALKDHVHSMFEALDIVFYEQRSKYVKGELAAAEKITDAVASLGNLPLLLNGLDENVPKMIFNDPTMSKICGVFEWLGLADEYENRARGEQQYAFQSYIPFAAIAAHAACCTSSKRRIEYPRIQSEAQRRSYRSQNILMTLTQGAQLQPILRHGTSVLVLDVVPWVLASLSPRIRRINPALQTEEEKTMIERLIECMASLGLSFRRKYLPDGTEDYALEPPLSELVEFRGHKGSTAFETLLPLTLRKMIARELELEQMRRNVISVSSKKPNDRIKTLDATVDKSVKANIEEKVAKTPTVLPEFTPAEQVKKVDVLRKRNPFAFAHREAKRRRHEELKAKGNQQHPNNSTRENAMVRFKFNEGYTCGIKTAVYVRDLL</sequence>
<protein>
    <submittedName>
        <fullName evidence="1">Uncharacterized protein</fullName>
    </submittedName>
</protein>
<name>A0ACC0W6S8_9STRA</name>
<dbReference type="EMBL" id="CM047583">
    <property type="protein sequence ID" value="KAI9913668.1"/>
    <property type="molecule type" value="Genomic_DNA"/>
</dbReference>
<accession>A0ACC0W6S8</accession>
<reference evidence="1 2" key="1">
    <citation type="journal article" date="2022" name="bioRxiv">
        <title>The genome of the oomycete Peronosclerospora sorghi, a cosmopolitan pathogen of maize and sorghum, is inflated with dispersed pseudogenes.</title>
        <authorList>
            <person name="Fletcher K."/>
            <person name="Martin F."/>
            <person name="Isakeit T."/>
            <person name="Cavanaugh K."/>
            <person name="Magill C."/>
            <person name="Michelmore R."/>
        </authorList>
    </citation>
    <scope>NUCLEOTIDE SEQUENCE [LARGE SCALE GENOMIC DNA]</scope>
    <source>
        <strain evidence="1">P6</strain>
    </source>
</reference>
<organism evidence="1 2">
    <name type="scientific">Peronosclerospora sorghi</name>
    <dbReference type="NCBI Taxonomy" id="230839"/>
    <lineage>
        <taxon>Eukaryota</taxon>
        <taxon>Sar</taxon>
        <taxon>Stramenopiles</taxon>
        <taxon>Oomycota</taxon>
        <taxon>Peronosporomycetes</taxon>
        <taxon>Peronosporales</taxon>
        <taxon>Peronosporaceae</taxon>
        <taxon>Peronosclerospora</taxon>
    </lineage>
</organism>
<keyword evidence="2" id="KW-1185">Reference proteome</keyword>
<gene>
    <name evidence="1" type="ORF">PsorP6_005824</name>
</gene>
<proteinExistence type="predicted"/>